<dbReference type="KEGG" id="flh:EJ997_03095"/>
<evidence type="ECO:0000256" key="3">
    <source>
        <dbReference type="ARBA" id="ARBA00022989"/>
    </source>
</evidence>
<accession>A0A3Q9G6K6</accession>
<comment type="subcellular location">
    <subcellularLocation>
        <location evidence="1">Cell membrane</location>
        <topology evidence="1">Multi-pass membrane protein</topology>
    </subcellularLocation>
</comment>
<feature type="domain" description="Major facilitator superfamily (MFS) profile" evidence="6">
    <location>
        <begin position="26"/>
        <end position="464"/>
    </location>
</feature>
<dbReference type="Gene3D" id="1.20.1250.20">
    <property type="entry name" value="MFS general substrate transporter like domains"/>
    <property type="match status" value="2"/>
</dbReference>
<evidence type="ECO:0000259" key="6">
    <source>
        <dbReference type="PROSITE" id="PS50850"/>
    </source>
</evidence>
<gene>
    <name evidence="7" type="ORF">EJ997_03095</name>
</gene>
<dbReference type="Proteomes" id="UP000280344">
    <property type="component" value="Chromosome"/>
</dbReference>
<feature type="transmembrane region" description="Helical" evidence="5">
    <location>
        <begin position="91"/>
        <end position="111"/>
    </location>
</feature>
<feature type="transmembrane region" description="Helical" evidence="5">
    <location>
        <begin position="217"/>
        <end position="236"/>
    </location>
</feature>
<keyword evidence="2 5" id="KW-0812">Transmembrane</keyword>
<keyword evidence="3 5" id="KW-1133">Transmembrane helix</keyword>
<sequence>MGETMPMMAKISRKQRTASESAQRWLLWTATAIITCIAFETLAVTTAMPTVTRELQGEHLFALANGIALAAQLITTAIAGQWIDAKGVKPALFIGLSMFALGLFICTTSPTIEIFTIGRLVQGLGGGLCIVPLYVLVGRLVPSDTQPKFFAFFSAAWVVPSLVGPAISGFLVEQAHWRWVFAIVPIALVVMMPVIGKVLNMLPPMEFTGSLKGINKTIGVALGTGGAAIILQVLSGTESADFTPLTFIIIAVAMIAALAFVRPLIPPRTITLGRGLPATIAFRTFLNGTFVGIEIYLPLMLQRIHGWDPFEAGLTLTVGSVTWAVGSFIQARIVDPRNRKYIANWGAFFMLLGCLGTIPVAFVSVSPGFLVAAWAVAGLGIGMAHPAMSTHALGLTPVEKQGGTSSSLQMADNLGSALAIAIAGIAFALIAGQGTAAFVLLLSVMSGLALCTLLISFRVEPKVTTSPLPNEADPR</sequence>
<feature type="transmembrane region" description="Helical" evidence="5">
    <location>
        <begin position="437"/>
        <end position="457"/>
    </location>
</feature>
<reference evidence="7 8" key="1">
    <citation type="submission" date="2018-12" db="EMBL/GenBank/DDBJ databases">
        <title>Complete genome sequence of Flaviflexus sp. H23T48.</title>
        <authorList>
            <person name="Bae J.-W."/>
            <person name="Lee J.-Y."/>
        </authorList>
    </citation>
    <scope>NUCLEOTIDE SEQUENCE [LARGE SCALE GENOMIC DNA]</scope>
    <source>
        <strain evidence="7 8">H23T48</strain>
    </source>
</reference>
<feature type="transmembrane region" description="Helical" evidence="5">
    <location>
        <begin position="341"/>
        <end position="363"/>
    </location>
</feature>
<evidence type="ECO:0000256" key="2">
    <source>
        <dbReference type="ARBA" id="ARBA00022692"/>
    </source>
</evidence>
<feature type="transmembrane region" description="Helical" evidence="5">
    <location>
        <begin position="59"/>
        <end position="79"/>
    </location>
</feature>
<feature type="transmembrane region" description="Helical" evidence="5">
    <location>
        <begin position="117"/>
        <end position="137"/>
    </location>
</feature>
<feature type="transmembrane region" description="Helical" evidence="5">
    <location>
        <begin position="281"/>
        <end position="300"/>
    </location>
</feature>
<dbReference type="SUPFAM" id="SSF103473">
    <property type="entry name" value="MFS general substrate transporter"/>
    <property type="match status" value="1"/>
</dbReference>
<dbReference type="InterPro" id="IPR020846">
    <property type="entry name" value="MFS_dom"/>
</dbReference>
<dbReference type="PROSITE" id="PS50850">
    <property type="entry name" value="MFS"/>
    <property type="match status" value="1"/>
</dbReference>
<dbReference type="GO" id="GO:0022857">
    <property type="term" value="F:transmembrane transporter activity"/>
    <property type="evidence" value="ECO:0007669"/>
    <property type="project" value="InterPro"/>
</dbReference>
<name>A0A3Q9G6K6_9ACTO</name>
<dbReference type="PANTHER" id="PTHR23501:SF154">
    <property type="entry name" value="MULTIDRUG-EFFLUX TRANSPORTER RV1634-RELATED"/>
    <property type="match status" value="1"/>
</dbReference>
<dbReference type="AlphaFoldDB" id="A0A3Q9G6K6"/>
<evidence type="ECO:0000256" key="4">
    <source>
        <dbReference type="ARBA" id="ARBA00023136"/>
    </source>
</evidence>
<dbReference type="GO" id="GO:0005886">
    <property type="term" value="C:plasma membrane"/>
    <property type="evidence" value="ECO:0007669"/>
    <property type="project" value="UniProtKB-SubCell"/>
</dbReference>
<dbReference type="Pfam" id="PF07690">
    <property type="entry name" value="MFS_1"/>
    <property type="match status" value="1"/>
</dbReference>
<protein>
    <submittedName>
        <fullName evidence="7">MFS transporter</fullName>
    </submittedName>
</protein>
<evidence type="ECO:0000313" key="8">
    <source>
        <dbReference type="Proteomes" id="UP000280344"/>
    </source>
</evidence>
<feature type="transmembrane region" description="Helical" evidence="5">
    <location>
        <begin position="414"/>
        <end position="431"/>
    </location>
</feature>
<evidence type="ECO:0000256" key="5">
    <source>
        <dbReference type="SAM" id="Phobius"/>
    </source>
</evidence>
<feature type="transmembrane region" description="Helical" evidence="5">
    <location>
        <begin position="312"/>
        <end position="329"/>
    </location>
</feature>
<dbReference type="PANTHER" id="PTHR23501">
    <property type="entry name" value="MAJOR FACILITATOR SUPERFAMILY"/>
    <property type="match status" value="1"/>
</dbReference>
<keyword evidence="8" id="KW-1185">Reference proteome</keyword>
<evidence type="ECO:0000256" key="1">
    <source>
        <dbReference type="ARBA" id="ARBA00004651"/>
    </source>
</evidence>
<evidence type="ECO:0000313" key="7">
    <source>
        <dbReference type="EMBL" id="AZQ76476.1"/>
    </source>
</evidence>
<dbReference type="EMBL" id="CP034593">
    <property type="protein sequence ID" value="AZQ76476.1"/>
    <property type="molecule type" value="Genomic_DNA"/>
</dbReference>
<feature type="transmembrane region" description="Helical" evidence="5">
    <location>
        <begin position="177"/>
        <end position="196"/>
    </location>
</feature>
<dbReference type="InterPro" id="IPR036259">
    <property type="entry name" value="MFS_trans_sf"/>
</dbReference>
<dbReference type="OrthoDB" id="9778875at2"/>
<organism evidence="7 8">
    <name type="scientific">Flaviflexus ciconiae</name>
    <dbReference type="NCBI Taxonomy" id="2496867"/>
    <lineage>
        <taxon>Bacteria</taxon>
        <taxon>Bacillati</taxon>
        <taxon>Actinomycetota</taxon>
        <taxon>Actinomycetes</taxon>
        <taxon>Actinomycetales</taxon>
        <taxon>Actinomycetaceae</taxon>
        <taxon>Flaviflexus</taxon>
    </lineage>
</organism>
<feature type="transmembrane region" description="Helical" evidence="5">
    <location>
        <begin position="242"/>
        <end position="261"/>
    </location>
</feature>
<feature type="transmembrane region" description="Helical" evidence="5">
    <location>
        <begin position="369"/>
        <end position="393"/>
    </location>
</feature>
<keyword evidence="4 5" id="KW-0472">Membrane</keyword>
<dbReference type="InterPro" id="IPR011701">
    <property type="entry name" value="MFS"/>
</dbReference>
<proteinExistence type="predicted"/>
<feature type="transmembrane region" description="Helical" evidence="5">
    <location>
        <begin position="149"/>
        <end position="171"/>
    </location>
</feature>